<evidence type="ECO:0000313" key="1">
    <source>
        <dbReference type="EMBL" id="KAK0604888.1"/>
    </source>
</evidence>
<dbReference type="AlphaFoldDB" id="A0AA39W6T2"/>
<dbReference type="PANTHER" id="PTHR46328">
    <property type="entry name" value="FAR-RED IMPAIRED RESPONSIVE (FAR1) FAMILY PROTEIN-RELATED"/>
    <property type="match status" value="1"/>
</dbReference>
<keyword evidence="2" id="KW-1185">Reference proteome</keyword>
<dbReference type="Proteomes" id="UP001168877">
    <property type="component" value="Unassembled WGS sequence"/>
</dbReference>
<organism evidence="1 2">
    <name type="scientific">Acer saccharum</name>
    <name type="common">Sugar maple</name>
    <dbReference type="NCBI Taxonomy" id="4024"/>
    <lineage>
        <taxon>Eukaryota</taxon>
        <taxon>Viridiplantae</taxon>
        <taxon>Streptophyta</taxon>
        <taxon>Embryophyta</taxon>
        <taxon>Tracheophyta</taxon>
        <taxon>Spermatophyta</taxon>
        <taxon>Magnoliopsida</taxon>
        <taxon>eudicotyledons</taxon>
        <taxon>Gunneridae</taxon>
        <taxon>Pentapetalae</taxon>
        <taxon>rosids</taxon>
        <taxon>malvids</taxon>
        <taxon>Sapindales</taxon>
        <taxon>Sapindaceae</taxon>
        <taxon>Hippocastanoideae</taxon>
        <taxon>Acereae</taxon>
        <taxon>Acer</taxon>
    </lineage>
</organism>
<name>A0AA39W6T2_ACESA</name>
<reference evidence="1" key="2">
    <citation type="submission" date="2023-06" db="EMBL/GenBank/DDBJ databases">
        <authorList>
            <person name="Swenson N.G."/>
            <person name="Wegrzyn J.L."/>
            <person name="Mcevoy S.L."/>
        </authorList>
    </citation>
    <scope>NUCLEOTIDE SEQUENCE</scope>
    <source>
        <strain evidence="1">NS2018</strain>
        <tissue evidence="1">Leaf</tissue>
    </source>
</reference>
<reference evidence="1" key="1">
    <citation type="journal article" date="2022" name="Plant J.">
        <title>Strategies of tolerance reflected in two North American maple genomes.</title>
        <authorList>
            <person name="McEvoy S.L."/>
            <person name="Sezen U.U."/>
            <person name="Trouern-Trend A."/>
            <person name="McMahon S.M."/>
            <person name="Schaberg P.G."/>
            <person name="Yang J."/>
            <person name="Wegrzyn J.L."/>
            <person name="Swenson N.G."/>
        </authorList>
    </citation>
    <scope>NUCLEOTIDE SEQUENCE</scope>
    <source>
        <strain evidence="1">NS2018</strain>
    </source>
</reference>
<evidence type="ECO:0000313" key="2">
    <source>
        <dbReference type="Proteomes" id="UP001168877"/>
    </source>
</evidence>
<dbReference type="EMBL" id="JAUESC010000002">
    <property type="protein sequence ID" value="KAK0604888.1"/>
    <property type="molecule type" value="Genomic_DNA"/>
</dbReference>
<comment type="caution">
    <text evidence="1">The sequence shown here is derived from an EMBL/GenBank/DDBJ whole genome shotgun (WGS) entry which is preliminary data.</text>
</comment>
<sequence length="88" mass="9803">MAEKGDLGVAEEQISWANSDELEAESVYISDDVKVEDGVNVDEGVSSSSGSLEPYIGMEFEDMEDAQTFYKSYARRKGFAIRTNHTRL</sequence>
<protein>
    <recommendedName>
        <fullName evidence="3">Protein FAR1-RELATED SEQUENCE</fullName>
    </recommendedName>
</protein>
<evidence type="ECO:0008006" key="3">
    <source>
        <dbReference type="Google" id="ProtNLM"/>
    </source>
</evidence>
<gene>
    <name evidence="1" type="ORF">LWI29_020566</name>
</gene>
<dbReference type="PANTHER" id="PTHR46328:SF6">
    <property type="entry name" value="PROTEIN FAR1-RELATED SEQUENCE 5-LIKE"/>
    <property type="match status" value="1"/>
</dbReference>
<accession>A0AA39W6T2</accession>
<proteinExistence type="predicted"/>